<protein>
    <submittedName>
        <fullName evidence="6">Ptf-2 protein</fullName>
    </submittedName>
</protein>
<name>U5YQ65_SCHMD</name>
<dbReference type="FunFam" id="4.10.280.10:FF:000035">
    <property type="entry name" value="Pancreas-specific transcription factor 1a"/>
    <property type="match status" value="1"/>
</dbReference>
<dbReference type="PROSITE" id="PS50888">
    <property type="entry name" value="BHLH"/>
    <property type="match status" value="1"/>
</dbReference>
<dbReference type="SUPFAM" id="SSF47459">
    <property type="entry name" value="HLH, helix-loop-helix DNA-binding domain"/>
    <property type="match status" value="1"/>
</dbReference>
<keyword evidence="2" id="KW-0238">DNA-binding</keyword>
<dbReference type="GO" id="GO:0046983">
    <property type="term" value="F:protein dimerization activity"/>
    <property type="evidence" value="ECO:0007669"/>
    <property type="project" value="InterPro"/>
</dbReference>
<dbReference type="EMBL" id="KF487102">
    <property type="protein sequence ID" value="AGZ94917.1"/>
    <property type="molecule type" value="mRNA"/>
</dbReference>
<dbReference type="GO" id="GO:0000977">
    <property type="term" value="F:RNA polymerase II transcription regulatory region sequence-specific DNA binding"/>
    <property type="evidence" value="ECO:0007669"/>
    <property type="project" value="TreeGrafter"/>
</dbReference>
<accession>U5YQ65</accession>
<evidence type="ECO:0000313" key="6">
    <source>
        <dbReference type="EMBL" id="AGZ94917.1"/>
    </source>
</evidence>
<keyword evidence="4" id="KW-0539">Nucleus</keyword>
<gene>
    <name evidence="6" type="primary">ptf-2</name>
</gene>
<dbReference type="Pfam" id="PF00010">
    <property type="entry name" value="HLH"/>
    <property type="match status" value="1"/>
</dbReference>
<dbReference type="InterPro" id="IPR011598">
    <property type="entry name" value="bHLH_dom"/>
</dbReference>
<sequence>DGAFRIPVTLEMSNNYYHNDQPSFVTQFSASSPSTINGSDLKSYRFNTKSHRSLYRKNRNYQRKLAERQAANIRERRRMQSINEAFEGLRCHIPTMPYEKRLSKVDTLRLAISYIGFLQELIKSDCGSLEPIDCSGNAIRSAECSIEQKIILSLKHHNSKDFRADVICGHSLSWRNDREPTNIFKRTFKAEIWTPEVVLLKGM</sequence>
<dbReference type="GO" id="GO:0032502">
    <property type="term" value="P:developmental process"/>
    <property type="evidence" value="ECO:0007669"/>
    <property type="project" value="TreeGrafter"/>
</dbReference>
<evidence type="ECO:0000256" key="3">
    <source>
        <dbReference type="ARBA" id="ARBA00023163"/>
    </source>
</evidence>
<dbReference type="InterPro" id="IPR050283">
    <property type="entry name" value="E-box_TF_Regulators"/>
</dbReference>
<evidence type="ECO:0000256" key="4">
    <source>
        <dbReference type="ARBA" id="ARBA00023242"/>
    </source>
</evidence>
<dbReference type="SMART" id="SM00353">
    <property type="entry name" value="HLH"/>
    <property type="match status" value="1"/>
</dbReference>
<keyword evidence="3" id="KW-0804">Transcription</keyword>
<dbReference type="Gene3D" id="4.10.280.10">
    <property type="entry name" value="Helix-loop-helix DNA-binding domain"/>
    <property type="match status" value="1"/>
</dbReference>
<dbReference type="PANTHER" id="PTHR23349:SF112">
    <property type="entry name" value="48 RELATED 1, ISOFORM B"/>
    <property type="match status" value="1"/>
</dbReference>
<organism evidence="6">
    <name type="scientific">Schmidtea mediterranea</name>
    <name type="common">Freshwater planarian flatworm</name>
    <dbReference type="NCBI Taxonomy" id="79327"/>
    <lineage>
        <taxon>Eukaryota</taxon>
        <taxon>Metazoa</taxon>
        <taxon>Spiralia</taxon>
        <taxon>Lophotrochozoa</taxon>
        <taxon>Platyhelminthes</taxon>
        <taxon>Rhabditophora</taxon>
        <taxon>Seriata</taxon>
        <taxon>Tricladida</taxon>
        <taxon>Continenticola</taxon>
        <taxon>Geoplanoidea</taxon>
        <taxon>Dugesiidae</taxon>
        <taxon>Schmidtea</taxon>
    </lineage>
</organism>
<proteinExistence type="evidence at transcript level"/>
<dbReference type="GO" id="GO:0000981">
    <property type="term" value="F:DNA-binding transcription factor activity, RNA polymerase II-specific"/>
    <property type="evidence" value="ECO:0007669"/>
    <property type="project" value="TreeGrafter"/>
</dbReference>
<evidence type="ECO:0000259" key="5">
    <source>
        <dbReference type="PROSITE" id="PS50888"/>
    </source>
</evidence>
<dbReference type="PANTHER" id="PTHR23349">
    <property type="entry name" value="BASIC HELIX-LOOP-HELIX TRANSCRIPTION FACTOR, TWIST"/>
    <property type="match status" value="1"/>
</dbReference>
<evidence type="ECO:0000256" key="1">
    <source>
        <dbReference type="ARBA" id="ARBA00023015"/>
    </source>
</evidence>
<keyword evidence="1" id="KW-0805">Transcription regulation</keyword>
<reference evidence="6" key="1">
    <citation type="journal article" date="2013" name="Development">
        <title>Genome-wide analysis of the bHLH gene family in planarians identifies factors required for adult neurogenesis and neuronal regeneration.</title>
        <authorList>
            <person name="Cowles M.W."/>
            <person name="Brown D.D."/>
            <person name="Nisperos S.V."/>
            <person name="Stanley B.N."/>
            <person name="Pearson B.J."/>
            <person name="Zayas R.M."/>
        </authorList>
    </citation>
    <scope>NUCLEOTIDE SEQUENCE</scope>
</reference>
<evidence type="ECO:0000256" key="2">
    <source>
        <dbReference type="ARBA" id="ARBA00023125"/>
    </source>
</evidence>
<dbReference type="AlphaFoldDB" id="U5YQ65"/>
<dbReference type="OrthoDB" id="10048995at2759"/>
<dbReference type="InterPro" id="IPR036638">
    <property type="entry name" value="HLH_DNA-bd_sf"/>
</dbReference>
<feature type="non-terminal residue" evidence="6">
    <location>
        <position position="1"/>
    </location>
</feature>
<feature type="domain" description="BHLH" evidence="5">
    <location>
        <begin position="66"/>
        <end position="118"/>
    </location>
</feature>
<dbReference type="CDD" id="cd11417">
    <property type="entry name" value="bHLH_TS_PTF1A"/>
    <property type="match status" value="1"/>
</dbReference>
<feature type="non-terminal residue" evidence="6">
    <location>
        <position position="203"/>
    </location>
</feature>